<evidence type="ECO:0000256" key="1">
    <source>
        <dbReference type="SAM" id="Phobius"/>
    </source>
</evidence>
<accession>A0A6I4IE67</accession>
<dbReference type="EMBL" id="WQLA01000004">
    <property type="protein sequence ID" value="MVN91659.1"/>
    <property type="molecule type" value="Genomic_DNA"/>
</dbReference>
<dbReference type="Proteomes" id="UP000434850">
    <property type="component" value="Unassembled WGS sequence"/>
</dbReference>
<reference evidence="2 3" key="1">
    <citation type="submission" date="2019-12" db="EMBL/GenBank/DDBJ databases">
        <title>Mucilaginibacter sp. HME9299 genome sequencing and assembly.</title>
        <authorList>
            <person name="Kang H."/>
            <person name="Kim H."/>
            <person name="Joh K."/>
        </authorList>
    </citation>
    <scope>NUCLEOTIDE SEQUENCE [LARGE SCALE GENOMIC DNA]</scope>
    <source>
        <strain evidence="2 3">HME9299</strain>
    </source>
</reference>
<keyword evidence="1" id="KW-1133">Transmembrane helix</keyword>
<protein>
    <submittedName>
        <fullName evidence="2">Uncharacterized protein</fullName>
    </submittedName>
</protein>
<gene>
    <name evidence="2" type="ORF">GO816_11035</name>
</gene>
<keyword evidence="1" id="KW-0812">Transmembrane</keyword>
<keyword evidence="1" id="KW-0472">Membrane</keyword>
<sequence>MTNYLLSTSNNQRQKLGTIHDPDTKLKVTVVDLLTAPFKPSKGEVRFFVTDGDTQLAFETRGYSKHRKVLILQMIAWYCLYLGLIEAQIHSTLPLLHAS</sequence>
<comment type="caution">
    <text evidence="2">The sequence shown here is derived from an EMBL/GenBank/DDBJ whole genome shotgun (WGS) entry which is preliminary data.</text>
</comment>
<evidence type="ECO:0000313" key="3">
    <source>
        <dbReference type="Proteomes" id="UP000434850"/>
    </source>
</evidence>
<name>A0A6I4IE67_9SPHI</name>
<dbReference type="OrthoDB" id="797267at2"/>
<keyword evidence="3" id="KW-1185">Reference proteome</keyword>
<feature type="transmembrane region" description="Helical" evidence="1">
    <location>
        <begin position="69"/>
        <end position="89"/>
    </location>
</feature>
<evidence type="ECO:0000313" key="2">
    <source>
        <dbReference type="EMBL" id="MVN91659.1"/>
    </source>
</evidence>
<dbReference type="AlphaFoldDB" id="A0A6I4IE67"/>
<dbReference type="RefSeq" id="WP_157541988.1">
    <property type="nucleotide sequence ID" value="NZ_WQLA01000004.1"/>
</dbReference>
<organism evidence="2 3">
    <name type="scientific">Mucilaginibacter aquatilis</name>
    <dbReference type="NCBI Taxonomy" id="1517760"/>
    <lineage>
        <taxon>Bacteria</taxon>
        <taxon>Pseudomonadati</taxon>
        <taxon>Bacteroidota</taxon>
        <taxon>Sphingobacteriia</taxon>
        <taxon>Sphingobacteriales</taxon>
        <taxon>Sphingobacteriaceae</taxon>
        <taxon>Mucilaginibacter</taxon>
    </lineage>
</organism>
<proteinExistence type="predicted"/>